<dbReference type="AlphaFoldDB" id="A0A1W1BAT7"/>
<protein>
    <recommendedName>
        <fullName evidence="1">Lipid/polyisoprenoid-binding YceI-like domain-containing protein</fullName>
    </recommendedName>
</protein>
<dbReference type="Gene3D" id="2.40.128.110">
    <property type="entry name" value="Lipid/polyisoprenoid-binding, YceI-like"/>
    <property type="match status" value="1"/>
</dbReference>
<feature type="domain" description="Lipid/polyisoprenoid-binding YceI-like" evidence="1">
    <location>
        <begin position="23"/>
        <end position="184"/>
    </location>
</feature>
<accession>A0A1W1BAT7</accession>
<dbReference type="PANTHER" id="PTHR34406">
    <property type="entry name" value="PROTEIN YCEI"/>
    <property type="match status" value="1"/>
</dbReference>
<evidence type="ECO:0000313" key="2">
    <source>
        <dbReference type="EMBL" id="SFV50528.1"/>
    </source>
</evidence>
<sequence>MKYLFTQIFTLVLLTSTLQSSQIYTVDTKNSSVYYKSLADILFFIDTTIIASNQSVSGEINIEDNKLINGKVIIDIKAFDSDNGMRDSDVMSLLGYDSNKYITFTINKTELIDGQLYLIGDLEVNSVTKPITMPVVKTYINDSLTYSGNLSVKYSDFNIERPTVAGFIKKAKESIEIGATIRFVKTK</sequence>
<dbReference type="SMART" id="SM00867">
    <property type="entry name" value="YceI"/>
    <property type="match status" value="1"/>
</dbReference>
<name>A0A1W1BAT7_9ZZZZ</name>
<proteinExistence type="predicted"/>
<organism evidence="2">
    <name type="scientific">hydrothermal vent metagenome</name>
    <dbReference type="NCBI Taxonomy" id="652676"/>
    <lineage>
        <taxon>unclassified sequences</taxon>
        <taxon>metagenomes</taxon>
        <taxon>ecological metagenomes</taxon>
    </lineage>
</organism>
<reference evidence="2" key="1">
    <citation type="submission" date="2016-10" db="EMBL/GenBank/DDBJ databases">
        <authorList>
            <person name="de Groot N.N."/>
        </authorList>
    </citation>
    <scope>NUCLEOTIDE SEQUENCE</scope>
</reference>
<dbReference type="Pfam" id="PF04264">
    <property type="entry name" value="YceI"/>
    <property type="match status" value="1"/>
</dbReference>
<dbReference type="EMBL" id="FPHF01000011">
    <property type="protein sequence ID" value="SFV50528.1"/>
    <property type="molecule type" value="Genomic_DNA"/>
</dbReference>
<dbReference type="InterPro" id="IPR036761">
    <property type="entry name" value="TTHA0802/YceI-like_sf"/>
</dbReference>
<dbReference type="PANTHER" id="PTHR34406:SF1">
    <property type="entry name" value="PROTEIN YCEI"/>
    <property type="match status" value="1"/>
</dbReference>
<dbReference type="InterPro" id="IPR007372">
    <property type="entry name" value="Lipid/polyisoprenoid-bd_YceI"/>
</dbReference>
<evidence type="ECO:0000259" key="1">
    <source>
        <dbReference type="SMART" id="SM00867"/>
    </source>
</evidence>
<dbReference type="SUPFAM" id="SSF101874">
    <property type="entry name" value="YceI-like"/>
    <property type="match status" value="1"/>
</dbReference>
<gene>
    <name evidence="2" type="ORF">MNB_SM-4-410</name>
</gene>